<dbReference type="AlphaFoldDB" id="A0AA36A5I1"/>
<evidence type="ECO:0000313" key="2">
    <source>
        <dbReference type="Proteomes" id="UP001177003"/>
    </source>
</evidence>
<dbReference type="EMBL" id="OX465085">
    <property type="protein sequence ID" value="CAI9303902.1"/>
    <property type="molecule type" value="Genomic_DNA"/>
</dbReference>
<name>A0AA36A5I1_LACSI</name>
<organism evidence="1 2">
    <name type="scientific">Lactuca saligna</name>
    <name type="common">Willowleaf lettuce</name>
    <dbReference type="NCBI Taxonomy" id="75948"/>
    <lineage>
        <taxon>Eukaryota</taxon>
        <taxon>Viridiplantae</taxon>
        <taxon>Streptophyta</taxon>
        <taxon>Embryophyta</taxon>
        <taxon>Tracheophyta</taxon>
        <taxon>Spermatophyta</taxon>
        <taxon>Magnoliopsida</taxon>
        <taxon>eudicotyledons</taxon>
        <taxon>Gunneridae</taxon>
        <taxon>Pentapetalae</taxon>
        <taxon>asterids</taxon>
        <taxon>campanulids</taxon>
        <taxon>Asterales</taxon>
        <taxon>Asteraceae</taxon>
        <taxon>Cichorioideae</taxon>
        <taxon>Cichorieae</taxon>
        <taxon>Lactucinae</taxon>
        <taxon>Lactuca</taxon>
    </lineage>
</organism>
<evidence type="ECO:0000313" key="1">
    <source>
        <dbReference type="EMBL" id="CAI9303902.1"/>
    </source>
</evidence>
<dbReference type="Proteomes" id="UP001177003">
    <property type="component" value="Chromosome 9"/>
</dbReference>
<proteinExistence type="predicted"/>
<keyword evidence="2" id="KW-1185">Reference proteome</keyword>
<reference evidence="1" key="1">
    <citation type="submission" date="2023-04" db="EMBL/GenBank/DDBJ databases">
        <authorList>
            <person name="Vijverberg K."/>
            <person name="Xiong W."/>
            <person name="Schranz E."/>
        </authorList>
    </citation>
    <scope>NUCLEOTIDE SEQUENCE</scope>
</reference>
<protein>
    <submittedName>
        <fullName evidence="1">Uncharacterized protein</fullName>
    </submittedName>
</protein>
<accession>A0AA36A5I1</accession>
<sequence length="108" mass="12466">MISSHCVILTSEYAQTLWVKYDFQPQDEVLIPLDGASFLEPPPRKVDVFVNVYYWVKGPYFRTERTSDSAPRLLGQDQEADRLLESFTVAPQEFPEYILIGTGMSTEW</sequence>
<gene>
    <name evidence="1" type="ORF">LSALG_LOCUS42313</name>
</gene>